<feature type="region of interest" description="Disordered" evidence="2">
    <location>
        <begin position="438"/>
        <end position="460"/>
    </location>
</feature>
<dbReference type="InterPro" id="IPR011333">
    <property type="entry name" value="SKP1/BTB/POZ_sf"/>
</dbReference>
<gene>
    <name evidence="4" type="ORF">AAWM_03601</name>
</gene>
<feature type="compositionally biased region" description="Polar residues" evidence="2">
    <location>
        <begin position="107"/>
        <end position="124"/>
    </location>
</feature>
<evidence type="ECO:0000313" key="5">
    <source>
        <dbReference type="Proteomes" id="UP000286921"/>
    </source>
</evidence>
<evidence type="ECO:0000256" key="2">
    <source>
        <dbReference type="SAM" id="MobiDB-lite"/>
    </source>
</evidence>
<dbReference type="Gene3D" id="3.30.710.10">
    <property type="entry name" value="Potassium Channel Kv1.1, Chain A"/>
    <property type="match status" value="1"/>
</dbReference>
<keyword evidence="3" id="KW-0472">Membrane</keyword>
<keyword evidence="3" id="KW-1133">Transmembrane helix</keyword>
<evidence type="ECO:0000313" key="4">
    <source>
        <dbReference type="EMBL" id="GCB20716.1"/>
    </source>
</evidence>
<keyword evidence="5" id="KW-1185">Reference proteome</keyword>
<dbReference type="Proteomes" id="UP000286921">
    <property type="component" value="Unassembled WGS sequence"/>
</dbReference>
<evidence type="ECO:0000256" key="3">
    <source>
        <dbReference type="SAM" id="Phobius"/>
    </source>
</evidence>
<name>A0A401KN97_ASPAW</name>
<comment type="caution">
    <text evidence="4">The sequence shown here is derived from an EMBL/GenBank/DDBJ whole genome shotgun (WGS) entry which is preliminary data.</text>
</comment>
<sequence>MDSRPNTSLYARTFREPPIQVIVGSAKSTYFVHPGALSWCDKSALSARIDGPWKQNGPDSPIDWSDFDEQTVECVLSYLYTQDYYVPQLESAPDDSCKNDDDCKATTGIQPSSTSESVPGDQRTLNRPLTPLSQCLQAGLPADNNHTAAGACTYRASQNPNDSLGAEILVHAKVYCFAHRFCIRELEDFALQRLTKVLISIDAEKEAVFPYLADAIHLVYDSTPGASLQDNPARKLLSQYVALNYTKLESESFDQIMAEGAHHALNMQQEAEVYLESHKQVLKWTKELEFLGYILSEIVDPDGLEKRGYYCHQAADIPAIAATLKCACSQPHSRLRGVLGNQASNYFANLLKKFRRIRNVMAHHRTLSGEEMLALQETKQELDRQFQSVIRRAASRYNIQQVNWYPDDTGFSGRSNWHTEIISLDSDPPLHQRQRILGIPAAPSNSSNKKKRKQKATEESRAAHWIAFEASLRRKLGRVQEEQARIMEAKARKLQISEQTYRERRQVRMEKVNRILCKMKDEERDLKVQRRKVFGEPFGANVSTDALFILILLALSSPLWLFGLAIREFGVQIVR</sequence>
<protein>
    <recommendedName>
        <fullName evidence="6">BTB domain-containing protein</fullName>
    </recommendedName>
</protein>
<dbReference type="EMBL" id="BDHI01000007">
    <property type="protein sequence ID" value="GCB20716.1"/>
    <property type="molecule type" value="Genomic_DNA"/>
</dbReference>
<proteinExistence type="predicted"/>
<organism evidence="4 5">
    <name type="scientific">Aspergillus awamori</name>
    <name type="common">Black koji mold</name>
    <dbReference type="NCBI Taxonomy" id="105351"/>
    <lineage>
        <taxon>Eukaryota</taxon>
        <taxon>Fungi</taxon>
        <taxon>Dikarya</taxon>
        <taxon>Ascomycota</taxon>
        <taxon>Pezizomycotina</taxon>
        <taxon>Eurotiomycetes</taxon>
        <taxon>Eurotiomycetidae</taxon>
        <taxon>Eurotiales</taxon>
        <taxon>Aspergillaceae</taxon>
        <taxon>Aspergillus</taxon>
    </lineage>
</organism>
<dbReference type="STRING" id="105351.A0A401KN97"/>
<feature type="coiled-coil region" evidence="1">
    <location>
        <begin position="472"/>
        <end position="499"/>
    </location>
</feature>
<dbReference type="AlphaFoldDB" id="A0A401KN97"/>
<reference evidence="4 5" key="1">
    <citation type="submission" date="2016-09" db="EMBL/GenBank/DDBJ databases">
        <title>Aspergillus awamori IFM 58123T.</title>
        <authorList>
            <person name="Kusuya Y."/>
            <person name="Shimizu M."/>
            <person name="Takahashi H."/>
            <person name="Yaguchi T."/>
        </authorList>
    </citation>
    <scope>NUCLEOTIDE SEQUENCE [LARGE SCALE GENOMIC DNA]</scope>
    <source>
        <strain evidence="4 5">IFM 58123</strain>
    </source>
</reference>
<keyword evidence="1" id="KW-0175">Coiled coil</keyword>
<feature type="transmembrane region" description="Helical" evidence="3">
    <location>
        <begin position="546"/>
        <end position="566"/>
    </location>
</feature>
<feature type="region of interest" description="Disordered" evidence="2">
    <location>
        <begin position="92"/>
        <end position="124"/>
    </location>
</feature>
<keyword evidence="3" id="KW-0812">Transmembrane</keyword>
<evidence type="ECO:0000256" key="1">
    <source>
        <dbReference type="SAM" id="Coils"/>
    </source>
</evidence>
<dbReference type="PANTHER" id="PTHR47843">
    <property type="entry name" value="BTB DOMAIN-CONTAINING PROTEIN-RELATED"/>
    <property type="match status" value="1"/>
</dbReference>
<accession>A0A401KN97</accession>
<evidence type="ECO:0008006" key="6">
    <source>
        <dbReference type="Google" id="ProtNLM"/>
    </source>
</evidence>
<feature type="compositionally biased region" description="Basic and acidic residues" evidence="2">
    <location>
        <begin position="95"/>
        <end position="104"/>
    </location>
</feature>